<dbReference type="Pfam" id="PF00622">
    <property type="entry name" value="SPRY"/>
    <property type="match status" value="1"/>
</dbReference>
<dbReference type="GO" id="GO:0005737">
    <property type="term" value="C:cytoplasm"/>
    <property type="evidence" value="ECO:0007669"/>
    <property type="project" value="UniProtKB-SubCell"/>
</dbReference>
<evidence type="ECO:0000259" key="16">
    <source>
        <dbReference type="PROSITE" id="PS50835"/>
    </source>
</evidence>
<keyword evidence="10" id="KW-1133">Transmembrane helix</keyword>
<dbReference type="InterPro" id="IPR006574">
    <property type="entry name" value="PRY"/>
</dbReference>
<dbReference type="PRINTS" id="PR01407">
    <property type="entry name" value="BUTYPHLNCDUF"/>
</dbReference>
<evidence type="ECO:0000256" key="14">
    <source>
        <dbReference type="SAM" id="SignalP"/>
    </source>
</evidence>
<dbReference type="Gene3D" id="2.60.120.920">
    <property type="match status" value="1"/>
</dbReference>
<evidence type="ECO:0000256" key="7">
    <source>
        <dbReference type="ARBA" id="ARBA00022679"/>
    </source>
</evidence>
<dbReference type="InterPro" id="IPR007110">
    <property type="entry name" value="Ig-like_dom"/>
</dbReference>
<dbReference type="SUPFAM" id="SSF49899">
    <property type="entry name" value="Concanavalin A-like lectins/glucanases"/>
    <property type="match status" value="1"/>
</dbReference>
<dbReference type="InterPro" id="IPR013320">
    <property type="entry name" value="ConA-like_dom_sf"/>
</dbReference>
<dbReference type="PANTHER" id="PTHR24100:SF108">
    <property type="entry name" value="BUTYROPHILIN-LIKE PROTEIN 8"/>
    <property type="match status" value="1"/>
</dbReference>
<feature type="region of interest" description="Disordered" evidence="13">
    <location>
        <begin position="473"/>
        <end position="504"/>
    </location>
</feature>
<feature type="domain" description="Ig-like" evidence="16">
    <location>
        <begin position="139"/>
        <end position="223"/>
    </location>
</feature>
<keyword evidence="6" id="KW-0963">Cytoplasm</keyword>
<accession>A0A2K5N7G7</accession>
<dbReference type="InterPro" id="IPR050504">
    <property type="entry name" value="IgSF_BTN/MOG"/>
</dbReference>
<dbReference type="EC" id="2.3.2.27" evidence="5"/>
<dbReference type="STRING" id="9531.ENSCATP00000033419"/>
<dbReference type="FunFam" id="2.60.40.10:FF:000208">
    <property type="entry name" value="Butyrophilin subfamily 1 member A1"/>
    <property type="match status" value="1"/>
</dbReference>
<dbReference type="CDD" id="cd13733">
    <property type="entry name" value="SPRY_PRY_C-I_1"/>
    <property type="match status" value="1"/>
</dbReference>
<dbReference type="GO" id="GO:0001817">
    <property type="term" value="P:regulation of cytokine production"/>
    <property type="evidence" value="ECO:0007669"/>
    <property type="project" value="TreeGrafter"/>
</dbReference>
<dbReference type="Ensembl" id="ENSCATT00000057697.1">
    <property type="protein sequence ID" value="ENSCATP00000033424.1"/>
    <property type="gene ID" value="ENSCATG00000039713.1"/>
</dbReference>
<dbReference type="GeneTree" id="ENSGT00940000163611"/>
<dbReference type="PROSITE" id="PS50188">
    <property type="entry name" value="B302_SPRY"/>
    <property type="match status" value="1"/>
</dbReference>
<evidence type="ECO:0000313" key="18">
    <source>
        <dbReference type="Proteomes" id="UP000233060"/>
    </source>
</evidence>
<dbReference type="InterPro" id="IPR053896">
    <property type="entry name" value="BTN3A2-like_Ig-C"/>
</dbReference>
<dbReference type="SUPFAM" id="SSF48726">
    <property type="entry name" value="Immunoglobulin"/>
    <property type="match status" value="2"/>
</dbReference>
<keyword evidence="18" id="KW-1185">Reference proteome</keyword>
<dbReference type="Gene3D" id="2.60.40.10">
    <property type="entry name" value="Immunoglobulins"/>
    <property type="match status" value="2"/>
</dbReference>
<evidence type="ECO:0000259" key="15">
    <source>
        <dbReference type="PROSITE" id="PS50188"/>
    </source>
</evidence>
<keyword evidence="12" id="KW-0393">Immunoglobulin domain</keyword>
<dbReference type="InterPro" id="IPR043136">
    <property type="entry name" value="B30.2/SPRY_sf"/>
</dbReference>
<keyword evidence="9 14" id="KW-0732">Signal</keyword>
<comment type="similarity">
    <text evidence="4">Belongs to the immunoglobulin superfamily. BTN/MOG family.</text>
</comment>
<protein>
    <recommendedName>
        <fullName evidence="5">RING-type E3 ubiquitin transferase</fullName>
        <ecNumber evidence="5">2.3.2.27</ecNumber>
    </recommendedName>
</protein>
<evidence type="ECO:0000256" key="3">
    <source>
        <dbReference type="ARBA" id="ARBA00004496"/>
    </source>
</evidence>
<dbReference type="SMART" id="SM00409">
    <property type="entry name" value="IG"/>
    <property type="match status" value="1"/>
</dbReference>
<gene>
    <name evidence="17" type="primary">BTNL8</name>
</gene>
<dbReference type="InterPro" id="IPR013106">
    <property type="entry name" value="Ig_V-set"/>
</dbReference>
<proteinExistence type="inferred from homology"/>
<dbReference type="CDD" id="cd05713">
    <property type="entry name" value="IgV_MOG_like"/>
    <property type="match status" value="1"/>
</dbReference>
<keyword evidence="11" id="KW-0472">Membrane</keyword>
<dbReference type="Pfam" id="PF07686">
    <property type="entry name" value="V-set"/>
    <property type="match status" value="1"/>
</dbReference>
<organism evidence="17 18">
    <name type="scientific">Cercocebus atys</name>
    <name type="common">Sooty mangabey</name>
    <name type="synonym">Cercocebus torquatus atys</name>
    <dbReference type="NCBI Taxonomy" id="9531"/>
    <lineage>
        <taxon>Eukaryota</taxon>
        <taxon>Metazoa</taxon>
        <taxon>Chordata</taxon>
        <taxon>Craniata</taxon>
        <taxon>Vertebrata</taxon>
        <taxon>Euteleostomi</taxon>
        <taxon>Mammalia</taxon>
        <taxon>Eutheria</taxon>
        <taxon>Euarchontoglires</taxon>
        <taxon>Primates</taxon>
        <taxon>Haplorrhini</taxon>
        <taxon>Catarrhini</taxon>
        <taxon>Cercopithecidae</taxon>
        <taxon>Cercopithecinae</taxon>
        <taxon>Cercocebus</taxon>
    </lineage>
</organism>
<evidence type="ECO:0000256" key="11">
    <source>
        <dbReference type="ARBA" id="ARBA00023136"/>
    </source>
</evidence>
<evidence type="ECO:0000256" key="1">
    <source>
        <dbReference type="ARBA" id="ARBA00000900"/>
    </source>
</evidence>
<dbReference type="PANTHER" id="PTHR24100">
    <property type="entry name" value="BUTYROPHILIN"/>
    <property type="match status" value="1"/>
</dbReference>
<evidence type="ECO:0000256" key="6">
    <source>
        <dbReference type="ARBA" id="ARBA00022490"/>
    </source>
</evidence>
<evidence type="ECO:0000256" key="12">
    <source>
        <dbReference type="ARBA" id="ARBA00023319"/>
    </source>
</evidence>
<comment type="subcellular location">
    <subcellularLocation>
        <location evidence="3">Cytoplasm</location>
    </subcellularLocation>
    <subcellularLocation>
        <location evidence="2">Membrane</location>
        <topology evidence="2">Single-pass type I membrane protein</topology>
    </subcellularLocation>
</comment>
<evidence type="ECO:0000256" key="10">
    <source>
        <dbReference type="ARBA" id="ARBA00022989"/>
    </source>
</evidence>
<name>A0A2K5N7G7_CERAT</name>
<dbReference type="Proteomes" id="UP000233060">
    <property type="component" value="Unassembled WGS sequence"/>
</dbReference>
<dbReference type="GO" id="GO:0005102">
    <property type="term" value="F:signaling receptor binding"/>
    <property type="evidence" value="ECO:0007669"/>
    <property type="project" value="TreeGrafter"/>
</dbReference>
<keyword evidence="7" id="KW-0808">Transferase</keyword>
<dbReference type="InterPro" id="IPR003599">
    <property type="entry name" value="Ig_sub"/>
</dbReference>
<dbReference type="InterPro" id="IPR003877">
    <property type="entry name" value="SPRY_dom"/>
</dbReference>
<dbReference type="FunFam" id="2.60.120.920:FF:000073">
    <property type="entry name" value="Butyrophilin like 3"/>
    <property type="match status" value="1"/>
</dbReference>
<evidence type="ECO:0000256" key="5">
    <source>
        <dbReference type="ARBA" id="ARBA00012483"/>
    </source>
</evidence>
<dbReference type="FunFam" id="2.60.40.10:FF:000088">
    <property type="entry name" value="Butyrophilin subfamily 1 member A1"/>
    <property type="match status" value="1"/>
</dbReference>
<feature type="chain" id="PRO_5014295226" description="RING-type E3 ubiquitin transferase" evidence="14">
    <location>
        <begin position="18"/>
        <end position="550"/>
    </location>
</feature>
<dbReference type="Pfam" id="PF22705">
    <property type="entry name" value="C2-set_3"/>
    <property type="match status" value="1"/>
</dbReference>
<evidence type="ECO:0000256" key="13">
    <source>
        <dbReference type="SAM" id="MobiDB-lite"/>
    </source>
</evidence>
<dbReference type="AlphaFoldDB" id="A0A2K5N7G7"/>
<evidence type="ECO:0000256" key="2">
    <source>
        <dbReference type="ARBA" id="ARBA00004479"/>
    </source>
</evidence>
<dbReference type="Bgee" id="ENSCATG00000039713">
    <property type="expression patterns" value="Expressed in colon and 9 other cell types or tissues"/>
</dbReference>
<dbReference type="InterPro" id="IPR003879">
    <property type="entry name" value="Butyrophylin_SPRY"/>
</dbReference>
<sequence>MALMLSLVLSLLKLGSGQWQVFGPNKAVQALVGEDAAFSCFLSPKTNAEAMEVRFFRGQRFSVVHLYRDGKDQPFMQMPQYQGRTKLVKDSIAEGRLSLRLENITALDAGLYGCWIGSQSSYYQEATWELQVSALGSVPLISIVGYVDRGIQLLCRSSGWFPRPMAKWKGPQGQDLSADSRTDTNMHGLFDVELSLTVQENAGSVSCSMQHAHLSQEVESRVQIGDTFFQPVSWYLATKVLGILCCGLFFGIVGLKIFFSKFQGKIQAELDWRRKHGQAELRDARKHAVEVTLDPETAHPQLCVSDLKTVTHRKAPQKLPYSAKRFTTQSVVASQGFHAGKHYWEVDVGQNVGWCVGVCQDDTDRRKDSVTFSPNDGYWVFGLTTEYLYFTFNPHFIKLSPEIPPTRVGVFLDYEGGNISFFNTNDQSRICILTCQFQGLLRPYIRHVIYEEKNRTPIFICPVSWDQREKTLLTGPHTADPDTAKGECSPQAAPASSPKPAHRKSRLPLSFRVLRFFSPKPGSSSSFQMREDWPVPVGVRSHGCPEVGME</sequence>
<feature type="compositionally biased region" description="Low complexity" evidence="13">
    <location>
        <begin position="489"/>
        <end position="499"/>
    </location>
</feature>
<dbReference type="InterPro" id="IPR036179">
    <property type="entry name" value="Ig-like_dom_sf"/>
</dbReference>
<comment type="catalytic activity">
    <reaction evidence="1">
        <text>S-ubiquitinyl-[E2 ubiquitin-conjugating enzyme]-L-cysteine + [acceptor protein]-L-lysine = [E2 ubiquitin-conjugating enzyme]-L-cysteine + N(6)-ubiquitinyl-[acceptor protein]-L-lysine.</text>
        <dbReference type="EC" id="2.3.2.27"/>
    </reaction>
</comment>
<feature type="signal peptide" evidence="14">
    <location>
        <begin position="1"/>
        <end position="17"/>
    </location>
</feature>
<evidence type="ECO:0000256" key="8">
    <source>
        <dbReference type="ARBA" id="ARBA00022692"/>
    </source>
</evidence>
<dbReference type="PROSITE" id="PS50835">
    <property type="entry name" value="IG_LIKE"/>
    <property type="match status" value="1"/>
</dbReference>
<reference evidence="17" key="1">
    <citation type="submission" date="2025-05" db="UniProtKB">
        <authorList>
            <consortium name="Ensembl"/>
        </authorList>
    </citation>
    <scope>IDENTIFICATION</scope>
</reference>
<dbReference type="SMART" id="SM00449">
    <property type="entry name" value="SPRY"/>
    <property type="match status" value="1"/>
</dbReference>
<dbReference type="GO" id="GO:0009897">
    <property type="term" value="C:external side of plasma membrane"/>
    <property type="evidence" value="ECO:0007669"/>
    <property type="project" value="TreeGrafter"/>
</dbReference>
<dbReference type="Ensembl" id="ENSCATT00000057692.1">
    <property type="protein sequence ID" value="ENSCATP00000033419.1"/>
    <property type="gene ID" value="ENSCATG00000039713.1"/>
</dbReference>
<evidence type="ECO:0000313" key="17">
    <source>
        <dbReference type="Ensembl" id="ENSCATP00000033419.1"/>
    </source>
</evidence>
<dbReference type="SMART" id="SM00589">
    <property type="entry name" value="PRY"/>
    <property type="match status" value="1"/>
</dbReference>
<keyword evidence="8" id="KW-0812">Transmembrane</keyword>
<feature type="domain" description="B30.2/SPRY" evidence="15">
    <location>
        <begin position="271"/>
        <end position="463"/>
    </location>
</feature>
<dbReference type="GO" id="GO:0050852">
    <property type="term" value="P:T cell receptor signaling pathway"/>
    <property type="evidence" value="ECO:0007669"/>
    <property type="project" value="TreeGrafter"/>
</dbReference>
<dbReference type="GO" id="GO:0061630">
    <property type="term" value="F:ubiquitin protein ligase activity"/>
    <property type="evidence" value="ECO:0007669"/>
    <property type="project" value="UniProtKB-EC"/>
</dbReference>
<dbReference type="Pfam" id="PF13765">
    <property type="entry name" value="PRY"/>
    <property type="match status" value="1"/>
</dbReference>
<evidence type="ECO:0000256" key="4">
    <source>
        <dbReference type="ARBA" id="ARBA00007591"/>
    </source>
</evidence>
<dbReference type="InterPro" id="IPR001870">
    <property type="entry name" value="B30.2/SPRY"/>
</dbReference>
<dbReference type="InterPro" id="IPR013783">
    <property type="entry name" value="Ig-like_fold"/>
</dbReference>
<evidence type="ECO:0000256" key="9">
    <source>
        <dbReference type="ARBA" id="ARBA00022729"/>
    </source>
</evidence>